<keyword evidence="1" id="KW-0732">Signal</keyword>
<feature type="chain" id="PRO_5033986410" evidence="1">
    <location>
        <begin position="37"/>
        <end position="126"/>
    </location>
</feature>
<dbReference type="EMBL" id="KV744847">
    <property type="protein sequence ID" value="OCK84011.1"/>
    <property type="molecule type" value="Genomic_DNA"/>
</dbReference>
<evidence type="ECO:0000313" key="2">
    <source>
        <dbReference type="EMBL" id="OCK84011.1"/>
    </source>
</evidence>
<dbReference type="AlphaFoldDB" id="A0A8E2EHQ3"/>
<evidence type="ECO:0000256" key="1">
    <source>
        <dbReference type="SAM" id="SignalP"/>
    </source>
</evidence>
<protein>
    <submittedName>
        <fullName evidence="2">Uncharacterized protein</fullName>
    </submittedName>
</protein>
<keyword evidence="3" id="KW-1185">Reference proteome</keyword>
<sequence>MKFQHPPLICPSPPHKYLHSICLVLSLLGISTITHPITLPTVPSTTPVVPIHDHKYTPLNRPHKSVPGSIPSCILIFLSSDWNFKWSISLSRGRCMPSSGAEIGQTRPGWRRLRRWMSLVDIRSTK</sequence>
<accession>A0A8E2EHQ3</accession>
<reference evidence="2 3" key="1">
    <citation type="journal article" date="2016" name="Nat. Commun.">
        <title>Ectomycorrhizal ecology is imprinted in the genome of the dominant symbiotic fungus Cenococcum geophilum.</title>
        <authorList>
            <consortium name="DOE Joint Genome Institute"/>
            <person name="Peter M."/>
            <person name="Kohler A."/>
            <person name="Ohm R.A."/>
            <person name="Kuo A."/>
            <person name="Krutzmann J."/>
            <person name="Morin E."/>
            <person name="Arend M."/>
            <person name="Barry K.W."/>
            <person name="Binder M."/>
            <person name="Choi C."/>
            <person name="Clum A."/>
            <person name="Copeland A."/>
            <person name="Grisel N."/>
            <person name="Haridas S."/>
            <person name="Kipfer T."/>
            <person name="LaButti K."/>
            <person name="Lindquist E."/>
            <person name="Lipzen A."/>
            <person name="Maire R."/>
            <person name="Meier B."/>
            <person name="Mihaltcheva S."/>
            <person name="Molinier V."/>
            <person name="Murat C."/>
            <person name="Poggeler S."/>
            <person name="Quandt C.A."/>
            <person name="Sperisen C."/>
            <person name="Tritt A."/>
            <person name="Tisserant E."/>
            <person name="Crous P.W."/>
            <person name="Henrissat B."/>
            <person name="Nehls U."/>
            <person name="Egli S."/>
            <person name="Spatafora J.W."/>
            <person name="Grigoriev I.V."/>
            <person name="Martin F.M."/>
        </authorList>
    </citation>
    <scope>NUCLEOTIDE SEQUENCE [LARGE SCALE GENOMIC DNA]</scope>
    <source>
        <strain evidence="2 3">CBS 459.81</strain>
    </source>
</reference>
<gene>
    <name evidence="2" type="ORF">K432DRAFT_152588</name>
</gene>
<dbReference type="Proteomes" id="UP000250266">
    <property type="component" value="Unassembled WGS sequence"/>
</dbReference>
<proteinExistence type="predicted"/>
<feature type="signal peptide" evidence="1">
    <location>
        <begin position="1"/>
        <end position="36"/>
    </location>
</feature>
<evidence type="ECO:0000313" key="3">
    <source>
        <dbReference type="Proteomes" id="UP000250266"/>
    </source>
</evidence>
<name>A0A8E2EHQ3_9PEZI</name>
<organism evidence="2 3">
    <name type="scientific">Lepidopterella palustris CBS 459.81</name>
    <dbReference type="NCBI Taxonomy" id="1314670"/>
    <lineage>
        <taxon>Eukaryota</taxon>
        <taxon>Fungi</taxon>
        <taxon>Dikarya</taxon>
        <taxon>Ascomycota</taxon>
        <taxon>Pezizomycotina</taxon>
        <taxon>Dothideomycetes</taxon>
        <taxon>Pleosporomycetidae</taxon>
        <taxon>Mytilinidiales</taxon>
        <taxon>Argynnaceae</taxon>
        <taxon>Lepidopterella</taxon>
    </lineage>
</organism>